<feature type="domain" description="Rhodanese" evidence="3">
    <location>
        <begin position="50"/>
        <end position="138"/>
    </location>
</feature>
<feature type="domain" description="Tyrosine specific protein phosphatases" evidence="2">
    <location>
        <begin position="70"/>
        <end position="139"/>
    </location>
</feature>
<accession>A0ABT8JMF4</accession>
<dbReference type="Proteomes" id="UP001174205">
    <property type="component" value="Unassembled WGS sequence"/>
</dbReference>
<keyword evidence="5" id="KW-1185">Reference proteome</keyword>
<dbReference type="RefSeq" id="WP_029881694.1">
    <property type="nucleotide sequence ID" value="NZ_JAROCD010000021.1"/>
</dbReference>
<dbReference type="PROSITE" id="PS50206">
    <property type="entry name" value="RHODANESE_3"/>
    <property type="match status" value="1"/>
</dbReference>
<evidence type="ECO:0000313" key="4">
    <source>
        <dbReference type="EMBL" id="MDN4605339.1"/>
    </source>
</evidence>
<dbReference type="SUPFAM" id="SSF52799">
    <property type="entry name" value="(Phosphotyrosine protein) phosphatases II"/>
    <property type="match status" value="1"/>
</dbReference>
<proteinExistence type="predicted"/>
<name>A0ABT8JMF4_9BACL</name>
<dbReference type="Pfam" id="PF22785">
    <property type="entry name" value="Tc-R-P"/>
    <property type="match status" value="1"/>
</dbReference>
<organism evidence="4 5">
    <name type="scientific">Paenibacillus vandeheii</name>
    <dbReference type="NCBI Taxonomy" id="3035917"/>
    <lineage>
        <taxon>Bacteria</taxon>
        <taxon>Bacillati</taxon>
        <taxon>Bacillota</taxon>
        <taxon>Bacilli</taxon>
        <taxon>Bacillales</taxon>
        <taxon>Paenibacillaceae</taxon>
        <taxon>Paenibacillus</taxon>
    </lineage>
</organism>
<dbReference type="PROSITE" id="PS50056">
    <property type="entry name" value="TYR_PHOSPHATASE_2"/>
    <property type="match status" value="1"/>
</dbReference>
<dbReference type="EMBL" id="JAROCD010000021">
    <property type="protein sequence ID" value="MDN4605339.1"/>
    <property type="molecule type" value="Genomic_DNA"/>
</dbReference>
<dbReference type="InterPro" id="IPR001763">
    <property type="entry name" value="Rhodanese-like_dom"/>
</dbReference>
<dbReference type="Gene3D" id="3.90.190.10">
    <property type="entry name" value="Protein tyrosine phosphatase superfamily"/>
    <property type="match status" value="1"/>
</dbReference>
<reference evidence="4" key="1">
    <citation type="submission" date="2023-03" db="EMBL/GenBank/DDBJ databases">
        <title>MT1 and MT2 Draft Genomes of Novel Species.</title>
        <authorList>
            <person name="Venkateswaran K."/>
        </authorList>
    </citation>
    <scope>NUCLEOTIDE SEQUENCE</scope>
    <source>
        <strain evidence="4">F6_3S_P_1C</strain>
    </source>
</reference>
<evidence type="ECO:0000259" key="2">
    <source>
        <dbReference type="PROSITE" id="PS50056"/>
    </source>
</evidence>
<evidence type="ECO:0000256" key="1">
    <source>
        <dbReference type="ARBA" id="ARBA00013064"/>
    </source>
</evidence>
<gene>
    <name evidence="4" type="ORF">P5G61_29210</name>
</gene>
<dbReference type="InterPro" id="IPR016130">
    <property type="entry name" value="Tyr_Pase_AS"/>
</dbReference>
<comment type="caution">
    <text evidence="4">The sequence shown here is derived from an EMBL/GenBank/DDBJ whole genome shotgun (WGS) entry which is preliminary data.</text>
</comment>
<dbReference type="EC" id="3.1.3.48" evidence="1"/>
<dbReference type="InterPro" id="IPR000387">
    <property type="entry name" value="Tyr_Pase_dom"/>
</dbReference>
<dbReference type="PROSITE" id="PS00383">
    <property type="entry name" value="TYR_PHOSPHATASE_1"/>
    <property type="match status" value="1"/>
</dbReference>
<protein>
    <recommendedName>
        <fullName evidence="1">protein-tyrosine-phosphatase</fullName>
        <ecNumber evidence="1">3.1.3.48</ecNumber>
    </recommendedName>
</protein>
<dbReference type="InterPro" id="IPR029021">
    <property type="entry name" value="Prot-tyrosine_phosphatase-like"/>
</dbReference>
<evidence type="ECO:0000259" key="3">
    <source>
        <dbReference type="PROSITE" id="PS50206"/>
    </source>
</evidence>
<evidence type="ECO:0000313" key="5">
    <source>
        <dbReference type="Proteomes" id="UP001174205"/>
    </source>
</evidence>
<sequence>MNHAKKEYHALVADKIFMGGAADVEEMVLNEGIEVVVDLREEATECAYPAAHVKWVKVPLDDNTKENEAELFKQAIDEVVGAYNAGKKVAFHCGGGKGRTGTVAAGTLLELGLASTIEDAELKAKHIRNIINIKPTQKELLKKLY</sequence>